<reference evidence="2 3" key="1">
    <citation type="submission" date="2018-12" db="EMBL/GenBank/DDBJ databases">
        <authorList>
            <consortium name="Pathogen Informatics"/>
        </authorList>
    </citation>
    <scope>NUCLEOTIDE SEQUENCE [LARGE SCALE GENOMIC DNA]</scope>
    <source>
        <strain evidence="2 3">NCTC13071</strain>
    </source>
</reference>
<gene>
    <name evidence="2" type="ORF">NCTC13071_00827</name>
</gene>
<keyword evidence="1" id="KW-0812">Transmembrane</keyword>
<evidence type="ECO:0000256" key="1">
    <source>
        <dbReference type="SAM" id="Phobius"/>
    </source>
</evidence>
<feature type="transmembrane region" description="Helical" evidence="1">
    <location>
        <begin position="20"/>
        <end position="41"/>
    </location>
</feature>
<sequence>MWEAERRPTDEYRSEKSTPIFLFLQGVLLAVGRLSAFTLFGKQHGSRLFGRVERHAKG</sequence>
<evidence type="ECO:0000313" key="2">
    <source>
        <dbReference type="EMBL" id="VEH14841.1"/>
    </source>
</evidence>
<name>A0A3S4UL02_9BACT</name>
<accession>A0A3S4UL02</accession>
<protein>
    <submittedName>
        <fullName evidence="2">Uncharacterized protein</fullName>
    </submittedName>
</protein>
<evidence type="ECO:0000313" key="3">
    <source>
        <dbReference type="Proteomes" id="UP000274578"/>
    </source>
</evidence>
<keyword evidence="1" id="KW-0472">Membrane</keyword>
<keyword evidence="1" id="KW-1133">Transmembrane helix</keyword>
<dbReference type="KEGG" id="poc:NCTC13071_00827"/>
<proteinExistence type="predicted"/>
<dbReference type="Proteomes" id="UP000274578">
    <property type="component" value="Chromosome 1"/>
</dbReference>
<dbReference type="AlphaFoldDB" id="A0A3S4UL02"/>
<dbReference type="EMBL" id="LR134384">
    <property type="protein sequence ID" value="VEH14841.1"/>
    <property type="molecule type" value="Genomic_DNA"/>
</dbReference>
<organism evidence="2 3">
    <name type="scientific">Segatella oris</name>
    <dbReference type="NCBI Taxonomy" id="28135"/>
    <lineage>
        <taxon>Bacteria</taxon>
        <taxon>Pseudomonadati</taxon>
        <taxon>Bacteroidota</taxon>
        <taxon>Bacteroidia</taxon>
        <taxon>Bacteroidales</taxon>
        <taxon>Prevotellaceae</taxon>
        <taxon>Segatella</taxon>
    </lineage>
</organism>